<sequence>MANNLQILEILLQKVAEKRTSFPDPKKDYFETYQEIVGDLRRNVYDAINAGLAANSEEQGLYTDHGKEHFDTVILYAGQMLNLHHEGDLDGVVELVTKCQWVLTPYELYLLLLGIRLHDVGNIYGRENHEKNILKVIKDYGVPHLSKDRIEAKKVAIIGGAHGGKSRCGSKDTIGLMQETGGDGHLGDVDFKKIAAIVRFADEICENRFRAPSGGDAAIPEHNLIFHKFARSIVSSSVRNQTLSIKFSLDVEDLVQTYKTSKVDPTAEKTLPEFFLDRIRKTEIERRYCARFLPDGANLKEVAVDVEVVKYDEYDDIETLERRQFTLKERDYPGAAEDILSSEVKEFMAMDNIKQLSHTRGTECA</sequence>
<proteinExistence type="predicted"/>
<dbReference type="AlphaFoldDB" id="A0AAU9QYG9"/>
<dbReference type="Pfam" id="PF24391">
    <property type="entry name" value="HD-CE"/>
    <property type="match status" value="1"/>
</dbReference>
<accession>A0AAU9QYG9</accession>
<protein>
    <recommendedName>
        <fullName evidence="1">HD-CE domain-containing protein</fullName>
    </recommendedName>
</protein>
<evidence type="ECO:0000313" key="2">
    <source>
        <dbReference type="EMBL" id="CAH1602633.1"/>
    </source>
</evidence>
<evidence type="ECO:0000259" key="1">
    <source>
        <dbReference type="Pfam" id="PF24391"/>
    </source>
</evidence>
<feature type="domain" description="HD-CE" evidence="1">
    <location>
        <begin position="62"/>
        <end position="233"/>
    </location>
</feature>
<organism evidence="2 3">
    <name type="scientific">Vibrio jasicida</name>
    <dbReference type="NCBI Taxonomy" id="766224"/>
    <lineage>
        <taxon>Bacteria</taxon>
        <taxon>Pseudomonadati</taxon>
        <taxon>Pseudomonadota</taxon>
        <taxon>Gammaproteobacteria</taxon>
        <taxon>Vibrionales</taxon>
        <taxon>Vibrionaceae</taxon>
        <taxon>Vibrio</taxon>
    </lineage>
</organism>
<dbReference type="Gene3D" id="1.10.3210.10">
    <property type="entry name" value="Hypothetical protein af1432"/>
    <property type="match status" value="1"/>
</dbReference>
<dbReference type="Proteomes" id="UP001295462">
    <property type="component" value="Unassembled WGS sequence"/>
</dbReference>
<dbReference type="RefSeq" id="WP_409590195.1">
    <property type="nucleotide sequence ID" value="NZ_CAKMTZ010000126.1"/>
</dbReference>
<name>A0AAU9QYG9_9VIBR</name>
<dbReference type="InterPro" id="IPR056471">
    <property type="entry name" value="HD-CE"/>
</dbReference>
<gene>
    <name evidence="2" type="ORF">THF1A12_60083</name>
</gene>
<dbReference type="EMBL" id="CAKMUD010000116">
    <property type="protein sequence ID" value="CAH1602633.1"/>
    <property type="molecule type" value="Genomic_DNA"/>
</dbReference>
<evidence type="ECO:0000313" key="3">
    <source>
        <dbReference type="Proteomes" id="UP001295462"/>
    </source>
</evidence>
<reference evidence="2" key="1">
    <citation type="submission" date="2022-01" db="EMBL/GenBank/DDBJ databases">
        <authorList>
            <person name="Lagorce A."/>
        </authorList>
    </citation>
    <scope>NUCLEOTIDE SEQUENCE</scope>
    <source>
        <strain evidence="2">Th15_F1_A12</strain>
    </source>
</reference>
<comment type="caution">
    <text evidence="2">The sequence shown here is derived from an EMBL/GenBank/DDBJ whole genome shotgun (WGS) entry which is preliminary data.</text>
</comment>